<keyword evidence="7" id="KW-0539">Nucleus</keyword>
<organism evidence="11 12">
    <name type="scientific">Nematostella vectensis</name>
    <name type="common">Starlet sea anemone</name>
    <dbReference type="NCBI Taxonomy" id="45351"/>
    <lineage>
        <taxon>Eukaryota</taxon>
        <taxon>Metazoa</taxon>
        <taxon>Cnidaria</taxon>
        <taxon>Anthozoa</taxon>
        <taxon>Hexacorallia</taxon>
        <taxon>Actiniaria</taxon>
        <taxon>Edwardsiidae</taxon>
        <taxon>Nematostella</taxon>
    </lineage>
</organism>
<keyword evidence="3" id="KW-0156">Chromatin regulator</keyword>
<dbReference type="HOGENOM" id="CLU_1206042_0_0_1"/>
<dbReference type="InterPro" id="IPR037382">
    <property type="entry name" value="Rsc/polybromo"/>
</dbReference>
<dbReference type="Proteomes" id="UP000001593">
    <property type="component" value="Unassembled WGS sequence"/>
</dbReference>
<evidence type="ECO:0000256" key="9">
    <source>
        <dbReference type="SAM" id="MobiDB-lite"/>
    </source>
</evidence>
<feature type="compositionally biased region" description="Low complexity" evidence="9">
    <location>
        <begin position="75"/>
        <end position="86"/>
    </location>
</feature>
<evidence type="ECO:0000256" key="5">
    <source>
        <dbReference type="ARBA" id="ARBA00023117"/>
    </source>
</evidence>
<keyword evidence="12" id="KW-1185">Reference proteome</keyword>
<comment type="subcellular location">
    <subcellularLocation>
        <location evidence="1">Nucleus</location>
    </subcellularLocation>
</comment>
<evidence type="ECO:0000256" key="3">
    <source>
        <dbReference type="ARBA" id="ARBA00022853"/>
    </source>
</evidence>
<keyword evidence="6" id="KW-0804">Transcription</keyword>
<feature type="region of interest" description="Disordered" evidence="9">
    <location>
        <begin position="1"/>
        <end position="49"/>
    </location>
</feature>
<evidence type="ECO:0000259" key="10">
    <source>
        <dbReference type="PROSITE" id="PS50014"/>
    </source>
</evidence>
<protein>
    <recommendedName>
        <fullName evidence="10">Bromo domain-containing protein</fullName>
    </recommendedName>
</protein>
<dbReference type="Gene3D" id="1.20.920.10">
    <property type="entry name" value="Bromodomain-like"/>
    <property type="match status" value="1"/>
</dbReference>
<dbReference type="InParanoid" id="A7T2A2"/>
<keyword evidence="2" id="KW-0677">Repeat</keyword>
<evidence type="ECO:0000256" key="6">
    <source>
        <dbReference type="ARBA" id="ARBA00023163"/>
    </source>
</evidence>
<dbReference type="InterPro" id="IPR001487">
    <property type="entry name" value="Bromodomain"/>
</dbReference>
<dbReference type="SMART" id="SM00297">
    <property type="entry name" value="BROMO"/>
    <property type="match status" value="1"/>
</dbReference>
<dbReference type="Pfam" id="PF00439">
    <property type="entry name" value="Bromodomain"/>
    <property type="match status" value="1"/>
</dbReference>
<evidence type="ECO:0000256" key="4">
    <source>
        <dbReference type="ARBA" id="ARBA00023015"/>
    </source>
</evidence>
<dbReference type="AlphaFoldDB" id="A7T2A2"/>
<feature type="region of interest" description="Disordered" evidence="9">
    <location>
        <begin position="64"/>
        <end position="86"/>
    </location>
</feature>
<accession>A7T2A2</accession>
<dbReference type="GO" id="GO:0006338">
    <property type="term" value="P:chromatin remodeling"/>
    <property type="evidence" value="ECO:0007669"/>
    <property type="project" value="InterPro"/>
</dbReference>
<dbReference type="GO" id="GO:0016586">
    <property type="term" value="C:RSC-type complex"/>
    <property type="evidence" value="ECO:0007669"/>
    <property type="project" value="InterPro"/>
</dbReference>
<dbReference type="SUPFAM" id="SSF47370">
    <property type="entry name" value="Bromodomain"/>
    <property type="match status" value="1"/>
</dbReference>
<dbReference type="CDD" id="cd05517">
    <property type="entry name" value="Bromo_polybromo_II"/>
    <property type="match status" value="1"/>
</dbReference>
<evidence type="ECO:0000256" key="8">
    <source>
        <dbReference type="PROSITE-ProRule" id="PRU00035"/>
    </source>
</evidence>
<name>A7T2A2_NEMVE</name>
<dbReference type="eggNOG" id="KOG1827">
    <property type="taxonomic scope" value="Eukaryota"/>
</dbReference>
<feature type="domain" description="Bromo" evidence="10">
    <location>
        <begin position="104"/>
        <end position="159"/>
    </location>
</feature>
<dbReference type="InterPro" id="IPR036427">
    <property type="entry name" value="Bromodomain-like_sf"/>
</dbReference>
<dbReference type="STRING" id="45351.A7T2A2"/>
<keyword evidence="4" id="KW-0805">Transcription regulation</keyword>
<evidence type="ECO:0000256" key="1">
    <source>
        <dbReference type="ARBA" id="ARBA00004123"/>
    </source>
</evidence>
<keyword evidence="5 8" id="KW-0103">Bromodomain</keyword>
<evidence type="ECO:0000256" key="2">
    <source>
        <dbReference type="ARBA" id="ARBA00022737"/>
    </source>
</evidence>
<dbReference type="PROSITE" id="PS50014">
    <property type="entry name" value="BROMODOMAIN_2"/>
    <property type="match status" value="1"/>
</dbReference>
<proteinExistence type="predicted"/>
<sequence>MVKRRQEGSSADSGAKSSDEATDYAHSSKEKKRRKLSSTRSLDPLSETTDLKMGECCVRPLYESLKEGDEDDTESSSTEGDLSSSSQQFYEEMVGAVLEMQDSHGRIICELFKRLPPKDLYPEYYAVIKEPIDLKMISTRVRSSYYSTIEDWKRIFRYIEGLRDGNPHMSNWTQSRKPDAATMTPQQLAQLPVHWLGNSYGDFDNPVDALWALKEHMMKDALSLSRFGEP</sequence>
<gene>
    <name evidence="11" type="ORF">NEMVEDRAFT_v1g221284</name>
</gene>
<dbReference type="PANTHER" id="PTHR16062">
    <property type="entry name" value="SWI/SNF-RELATED"/>
    <property type="match status" value="1"/>
</dbReference>
<dbReference type="PANTHER" id="PTHR16062:SF19">
    <property type="entry name" value="PROTEIN POLYBROMO-1"/>
    <property type="match status" value="1"/>
</dbReference>
<evidence type="ECO:0000313" key="11">
    <source>
        <dbReference type="EMBL" id="EDO29914.1"/>
    </source>
</evidence>
<evidence type="ECO:0000256" key="7">
    <source>
        <dbReference type="ARBA" id="ARBA00023242"/>
    </source>
</evidence>
<reference evidence="11 12" key="1">
    <citation type="journal article" date="2007" name="Science">
        <title>Sea anemone genome reveals ancestral eumetazoan gene repertoire and genomic organization.</title>
        <authorList>
            <person name="Putnam N.H."/>
            <person name="Srivastava M."/>
            <person name="Hellsten U."/>
            <person name="Dirks B."/>
            <person name="Chapman J."/>
            <person name="Salamov A."/>
            <person name="Terry A."/>
            <person name="Shapiro H."/>
            <person name="Lindquist E."/>
            <person name="Kapitonov V.V."/>
            <person name="Jurka J."/>
            <person name="Genikhovich G."/>
            <person name="Grigoriev I.V."/>
            <person name="Lucas S.M."/>
            <person name="Steele R.E."/>
            <person name="Finnerty J.R."/>
            <person name="Technau U."/>
            <person name="Martindale M.Q."/>
            <person name="Rokhsar D.S."/>
        </authorList>
    </citation>
    <scope>NUCLEOTIDE SEQUENCE [LARGE SCALE GENOMIC DNA]</scope>
    <source>
        <strain evidence="12">CH2 X CH6</strain>
    </source>
</reference>
<dbReference type="EMBL" id="DS470223">
    <property type="protein sequence ID" value="EDO29914.1"/>
    <property type="molecule type" value="Genomic_DNA"/>
</dbReference>
<evidence type="ECO:0000313" key="12">
    <source>
        <dbReference type="Proteomes" id="UP000001593"/>
    </source>
</evidence>